<comment type="catalytic activity">
    <reaction evidence="7">
        <text>12-hexadecanoyloxy-octadecanoate + H2O = 12-hydroxyoctadecanoate + hexadecanoate + H(+)</text>
        <dbReference type="Rhea" id="RHEA:52056"/>
        <dbReference type="ChEBI" id="CHEBI:7896"/>
        <dbReference type="ChEBI" id="CHEBI:15377"/>
        <dbReference type="ChEBI" id="CHEBI:15378"/>
        <dbReference type="ChEBI" id="CHEBI:83677"/>
        <dbReference type="ChEBI" id="CHEBI:84201"/>
    </reaction>
    <physiologicalReaction direction="left-to-right" evidence="7">
        <dbReference type="Rhea" id="RHEA:52057"/>
    </physiologicalReaction>
</comment>
<evidence type="ECO:0000256" key="12">
    <source>
        <dbReference type="ARBA" id="ARBA00048800"/>
    </source>
</evidence>
<name>A0A4V6A0T0_STECR</name>
<evidence type="ECO:0000256" key="15">
    <source>
        <dbReference type="ARBA" id="ARBA00049322"/>
    </source>
</evidence>
<evidence type="ECO:0000256" key="8">
    <source>
        <dbReference type="ARBA" id="ARBA00047427"/>
    </source>
</evidence>
<feature type="transmembrane region" description="Helical" evidence="17">
    <location>
        <begin position="47"/>
        <end position="67"/>
    </location>
</feature>
<reference evidence="18 19" key="1">
    <citation type="journal article" date="2015" name="Genome Biol.">
        <title>Comparative genomics of Steinernema reveals deeply conserved gene regulatory networks.</title>
        <authorList>
            <person name="Dillman A.R."/>
            <person name="Macchietto M."/>
            <person name="Porter C.F."/>
            <person name="Rogers A."/>
            <person name="Williams B."/>
            <person name="Antoshechkin I."/>
            <person name="Lee M.M."/>
            <person name="Goodwin Z."/>
            <person name="Lu X."/>
            <person name="Lewis E.E."/>
            <person name="Goodrich-Blair H."/>
            <person name="Stock S.P."/>
            <person name="Adams B.J."/>
            <person name="Sternberg P.W."/>
            <person name="Mortazavi A."/>
        </authorList>
    </citation>
    <scope>NUCLEOTIDE SEQUENCE [LARGE SCALE GENOMIC DNA]</scope>
    <source>
        <strain evidence="18 19">ALL</strain>
    </source>
</reference>
<gene>
    <name evidence="18" type="ORF">L596_020097</name>
</gene>
<evidence type="ECO:0000256" key="10">
    <source>
        <dbReference type="ARBA" id="ARBA00048680"/>
    </source>
</evidence>
<comment type="catalytic activity">
    <reaction evidence="15">
        <text>13-(9Z-hexadecenoyloxy)-octadecanoate + H2O = 13-hydroxy-octadecanoate + (9Z)-hexadecenoate + H(+)</text>
        <dbReference type="Rhea" id="RHEA:52076"/>
        <dbReference type="ChEBI" id="CHEBI:15377"/>
        <dbReference type="ChEBI" id="CHEBI:15378"/>
        <dbReference type="ChEBI" id="CHEBI:32372"/>
        <dbReference type="ChEBI" id="CHEBI:136304"/>
        <dbReference type="ChEBI" id="CHEBI:136315"/>
    </reaction>
    <physiologicalReaction direction="left-to-right" evidence="15">
        <dbReference type="Rhea" id="RHEA:52077"/>
    </physiologicalReaction>
</comment>
<feature type="transmembrane region" description="Helical" evidence="17">
    <location>
        <begin position="7"/>
        <end position="27"/>
    </location>
</feature>
<feature type="transmembrane region" description="Helical" evidence="17">
    <location>
        <begin position="99"/>
        <end position="119"/>
    </location>
</feature>
<evidence type="ECO:0000313" key="19">
    <source>
        <dbReference type="Proteomes" id="UP000298663"/>
    </source>
</evidence>
<evidence type="ECO:0000256" key="1">
    <source>
        <dbReference type="ARBA" id="ARBA00000923"/>
    </source>
</evidence>
<comment type="catalytic activity">
    <reaction evidence="16">
        <text>12-(9Z-hexadecenoyloxy)-octadecanoate + H2O = 12-hydroxyoctadecanoate + (9Z)-hexadecenoate + H(+)</text>
        <dbReference type="Rhea" id="RHEA:52072"/>
        <dbReference type="ChEBI" id="CHEBI:15377"/>
        <dbReference type="ChEBI" id="CHEBI:15378"/>
        <dbReference type="ChEBI" id="CHEBI:32372"/>
        <dbReference type="ChEBI" id="CHEBI:84201"/>
        <dbReference type="ChEBI" id="CHEBI:136312"/>
    </reaction>
    <physiologicalReaction direction="left-to-right" evidence="16">
        <dbReference type="Rhea" id="RHEA:52073"/>
    </physiologicalReaction>
</comment>
<evidence type="ECO:0000256" key="13">
    <source>
        <dbReference type="ARBA" id="ARBA00049221"/>
    </source>
</evidence>
<dbReference type="GO" id="GO:0012505">
    <property type="term" value="C:endomembrane system"/>
    <property type="evidence" value="ECO:0007669"/>
    <property type="project" value="UniProtKB-SubCell"/>
</dbReference>
<dbReference type="PANTHER" id="PTHR10989:SF23">
    <property type="entry name" value="FAR-17A_AIG1-LIKE PROTEIN"/>
    <property type="match status" value="1"/>
</dbReference>
<evidence type="ECO:0000256" key="5">
    <source>
        <dbReference type="ARBA" id="ARBA00022989"/>
    </source>
</evidence>
<keyword evidence="4 17" id="KW-0812">Transmembrane</keyword>
<comment type="subcellular location">
    <subcellularLocation>
        <location evidence="2">Endomembrane system</location>
        <topology evidence="2">Multi-pass membrane protein</topology>
    </subcellularLocation>
</comment>
<feature type="transmembrane region" description="Helical" evidence="17">
    <location>
        <begin position="170"/>
        <end position="190"/>
    </location>
</feature>
<keyword evidence="19" id="KW-1185">Reference proteome</keyword>
<proteinExistence type="inferred from homology"/>
<comment type="catalytic activity">
    <reaction evidence="13">
        <text>9-octadecanoyloxy-octadecanoate + H2O = 9-hydroxy-octadecanoate + octadecanoate + H(+)</text>
        <dbReference type="Rhea" id="RHEA:52096"/>
        <dbReference type="ChEBI" id="CHEBI:15377"/>
        <dbReference type="ChEBI" id="CHEBI:15378"/>
        <dbReference type="ChEBI" id="CHEBI:25629"/>
        <dbReference type="ChEBI" id="CHEBI:136286"/>
        <dbReference type="ChEBI" id="CHEBI:136373"/>
    </reaction>
    <physiologicalReaction direction="left-to-right" evidence="13">
        <dbReference type="Rhea" id="RHEA:52097"/>
    </physiologicalReaction>
</comment>
<evidence type="ECO:0000256" key="2">
    <source>
        <dbReference type="ARBA" id="ARBA00004127"/>
    </source>
</evidence>
<evidence type="ECO:0000256" key="7">
    <source>
        <dbReference type="ARBA" id="ARBA00047368"/>
    </source>
</evidence>
<evidence type="ECO:0000256" key="17">
    <source>
        <dbReference type="SAM" id="Phobius"/>
    </source>
</evidence>
<accession>A0A4V6A0T0</accession>
<dbReference type="Proteomes" id="UP000298663">
    <property type="component" value="Unassembled WGS sequence"/>
</dbReference>
<keyword evidence="5 17" id="KW-1133">Transmembrane helix</keyword>
<comment type="catalytic activity">
    <reaction evidence="12">
        <text>9-(9Z-octadecenoyloxy)-octadecanoate + H2O = 9-hydroxy-octadecanoate + (9Z)-octadecenoate + H(+)</text>
        <dbReference type="Rhea" id="RHEA:52048"/>
        <dbReference type="ChEBI" id="CHEBI:15377"/>
        <dbReference type="ChEBI" id="CHEBI:15378"/>
        <dbReference type="ChEBI" id="CHEBI:30823"/>
        <dbReference type="ChEBI" id="CHEBI:136282"/>
        <dbReference type="ChEBI" id="CHEBI:136286"/>
    </reaction>
    <physiologicalReaction direction="left-to-right" evidence="12">
        <dbReference type="Rhea" id="RHEA:52049"/>
    </physiologicalReaction>
</comment>
<dbReference type="OrthoDB" id="1898221at2759"/>
<evidence type="ECO:0000256" key="14">
    <source>
        <dbReference type="ARBA" id="ARBA00049296"/>
    </source>
</evidence>
<comment type="catalytic activity">
    <reaction evidence="14">
        <text>13-(9Z-octadecenoyloxy)-octadecanoate + H2O = 13-hydroxy-octadecanoate + (9Z)-octadecenoate + H(+)</text>
        <dbReference type="Rhea" id="RHEA:52064"/>
        <dbReference type="ChEBI" id="CHEBI:15377"/>
        <dbReference type="ChEBI" id="CHEBI:15378"/>
        <dbReference type="ChEBI" id="CHEBI:30823"/>
        <dbReference type="ChEBI" id="CHEBI:136303"/>
        <dbReference type="ChEBI" id="CHEBI:136304"/>
    </reaction>
    <physiologicalReaction direction="left-to-right" evidence="14">
        <dbReference type="Rhea" id="RHEA:52065"/>
    </physiologicalReaction>
</comment>
<dbReference type="GO" id="GO:0016020">
    <property type="term" value="C:membrane"/>
    <property type="evidence" value="ECO:0007669"/>
    <property type="project" value="InterPro"/>
</dbReference>
<comment type="catalytic activity">
    <reaction evidence="8">
        <text>13-octadecanoyloxy-octadecanoate + H2O = 13-hydroxy-octadecanoate + octadecanoate + H(+)</text>
        <dbReference type="Rhea" id="RHEA:52084"/>
        <dbReference type="ChEBI" id="CHEBI:15377"/>
        <dbReference type="ChEBI" id="CHEBI:15378"/>
        <dbReference type="ChEBI" id="CHEBI:25629"/>
        <dbReference type="ChEBI" id="CHEBI:136304"/>
        <dbReference type="ChEBI" id="CHEBI:136335"/>
    </reaction>
    <physiologicalReaction direction="left-to-right" evidence="8">
        <dbReference type="Rhea" id="RHEA:52085"/>
    </physiologicalReaction>
</comment>
<evidence type="ECO:0000256" key="11">
    <source>
        <dbReference type="ARBA" id="ARBA00048701"/>
    </source>
</evidence>
<comment type="catalytic activity">
    <reaction evidence="10">
        <text>12-octadecanoyloxy-octadecanoate + H2O = 12-hydroxyoctadecanoate + octadecanoate + H(+)</text>
        <dbReference type="Rhea" id="RHEA:52080"/>
        <dbReference type="ChEBI" id="CHEBI:15377"/>
        <dbReference type="ChEBI" id="CHEBI:15378"/>
        <dbReference type="ChEBI" id="CHEBI:25629"/>
        <dbReference type="ChEBI" id="CHEBI:84201"/>
        <dbReference type="ChEBI" id="CHEBI:136330"/>
    </reaction>
    <physiologicalReaction direction="left-to-right" evidence="10">
        <dbReference type="Rhea" id="RHEA:52081"/>
    </physiologicalReaction>
</comment>
<evidence type="ECO:0000256" key="3">
    <source>
        <dbReference type="ARBA" id="ARBA00009300"/>
    </source>
</evidence>
<dbReference type="InterPro" id="IPR006838">
    <property type="entry name" value="ADTRP_AIG1"/>
</dbReference>
<evidence type="ECO:0000256" key="6">
    <source>
        <dbReference type="ARBA" id="ARBA00023136"/>
    </source>
</evidence>
<evidence type="ECO:0000256" key="16">
    <source>
        <dbReference type="ARBA" id="ARBA00049428"/>
    </source>
</evidence>
<evidence type="ECO:0000256" key="4">
    <source>
        <dbReference type="ARBA" id="ARBA00022692"/>
    </source>
</evidence>
<organism evidence="18 19">
    <name type="scientific">Steinernema carpocapsae</name>
    <name type="common">Entomopathogenic nematode</name>
    <dbReference type="NCBI Taxonomy" id="34508"/>
    <lineage>
        <taxon>Eukaryota</taxon>
        <taxon>Metazoa</taxon>
        <taxon>Ecdysozoa</taxon>
        <taxon>Nematoda</taxon>
        <taxon>Chromadorea</taxon>
        <taxon>Rhabditida</taxon>
        <taxon>Tylenchina</taxon>
        <taxon>Panagrolaimomorpha</taxon>
        <taxon>Strongyloidoidea</taxon>
        <taxon>Steinernematidae</taxon>
        <taxon>Steinernema</taxon>
    </lineage>
</organism>
<protein>
    <recommendedName>
        <fullName evidence="20">Androgen-induced gene 1 protein</fullName>
    </recommendedName>
</protein>
<feature type="transmembrane region" description="Helical" evidence="17">
    <location>
        <begin position="202"/>
        <end position="224"/>
    </location>
</feature>
<evidence type="ECO:0000256" key="9">
    <source>
        <dbReference type="ARBA" id="ARBA00047863"/>
    </source>
</evidence>
<comment type="catalytic activity">
    <reaction evidence="9">
        <text>9-hexadecanoyloxy-octadecanoate + H2O = 9-hydroxy-octadecanoate + hexadecanoate + H(+)</text>
        <dbReference type="Rhea" id="RHEA:52052"/>
        <dbReference type="ChEBI" id="CHEBI:7896"/>
        <dbReference type="ChEBI" id="CHEBI:15377"/>
        <dbReference type="ChEBI" id="CHEBI:15378"/>
        <dbReference type="ChEBI" id="CHEBI:83670"/>
        <dbReference type="ChEBI" id="CHEBI:136286"/>
    </reaction>
    <physiologicalReaction direction="left-to-right" evidence="9">
        <dbReference type="Rhea" id="RHEA:52053"/>
    </physiologicalReaction>
</comment>
<comment type="caution">
    <text evidence="18">The sequence shown here is derived from an EMBL/GenBank/DDBJ whole genome shotgun (WGS) entry which is preliminary data.</text>
</comment>
<keyword evidence="6 17" id="KW-0472">Membrane</keyword>
<comment type="catalytic activity">
    <reaction evidence="11">
        <text>12-(9Z-octadecenoyloxy)-octadecanoate + H2O = 12-hydroxyoctadecanoate + (9Z)-octadecenoate + H(+)</text>
        <dbReference type="Rhea" id="RHEA:52060"/>
        <dbReference type="ChEBI" id="CHEBI:15377"/>
        <dbReference type="ChEBI" id="CHEBI:15378"/>
        <dbReference type="ChEBI" id="CHEBI:30823"/>
        <dbReference type="ChEBI" id="CHEBI:84201"/>
        <dbReference type="ChEBI" id="CHEBI:136302"/>
    </reaction>
    <physiologicalReaction direction="left-to-right" evidence="11">
        <dbReference type="Rhea" id="RHEA:52061"/>
    </physiologicalReaction>
</comment>
<dbReference type="Pfam" id="PF04750">
    <property type="entry name" value="Far-17a_AIG1"/>
    <property type="match status" value="1"/>
</dbReference>
<reference evidence="18 19" key="2">
    <citation type="journal article" date="2019" name="G3 (Bethesda)">
        <title>Hybrid Assembly of the Genome of the Entomopathogenic Nematode Steinernema carpocapsae Identifies the X-Chromosome.</title>
        <authorList>
            <person name="Serra L."/>
            <person name="Macchietto M."/>
            <person name="Macias-Munoz A."/>
            <person name="McGill C.J."/>
            <person name="Rodriguez I.M."/>
            <person name="Rodriguez B."/>
            <person name="Murad R."/>
            <person name="Mortazavi A."/>
        </authorList>
    </citation>
    <scope>NUCLEOTIDE SEQUENCE [LARGE SCALE GENOMIC DNA]</scope>
    <source>
        <strain evidence="18 19">ALL</strain>
    </source>
</reference>
<comment type="similarity">
    <text evidence="3">Belongs to the AIG1 family.</text>
</comment>
<comment type="catalytic activity">
    <reaction evidence="1">
        <text>9-(9Z-hexadecenoyloxy)-octadecanoate + H2O = (9Z)-hexadecenoate + 9-hydroxy-octadecanoate + H(+)</text>
        <dbReference type="Rhea" id="RHEA:52068"/>
        <dbReference type="ChEBI" id="CHEBI:15377"/>
        <dbReference type="ChEBI" id="CHEBI:15378"/>
        <dbReference type="ChEBI" id="CHEBI:32372"/>
        <dbReference type="ChEBI" id="CHEBI:136286"/>
        <dbReference type="ChEBI" id="CHEBI:136309"/>
    </reaction>
    <physiologicalReaction direction="left-to-right" evidence="1">
        <dbReference type="Rhea" id="RHEA:52069"/>
    </physiologicalReaction>
</comment>
<dbReference type="PANTHER" id="PTHR10989">
    <property type="entry name" value="ANDROGEN-INDUCED PROTEIN 1-RELATED"/>
    <property type="match status" value="1"/>
</dbReference>
<evidence type="ECO:0008006" key="20">
    <source>
        <dbReference type="Google" id="ProtNLM"/>
    </source>
</evidence>
<dbReference type="AlphaFoldDB" id="A0A4V6A0T0"/>
<evidence type="ECO:0000313" key="18">
    <source>
        <dbReference type="EMBL" id="TKR72685.1"/>
    </source>
</evidence>
<dbReference type="EMBL" id="AZBU02000006">
    <property type="protein sequence ID" value="TKR72685.1"/>
    <property type="molecule type" value="Genomic_DNA"/>
</dbReference>
<sequence>MGAFRVLIYAMIFGVWGGSLAYDIMYMPRIGSEWWISKLVMLTMINFVLQTVYSAICFCCALMDWSVEMKTNDKNKRKHSAKHTPSYWRETKLHRICDFMYFTSALPVGLATSLLFWGLYVIDPRLVLPEWVEQLVPRWLNHVTHTAPLGFLLIDTLLTCHHAPSKTYGSIIVLTLFFAYMIVIGAVKIIDGYWLYPIFEVLAPPALAGFILTAGALFVLLYLIGDLFNSMLWGAAPHSEMANEKTKAH</sequence>